<evidence type="ECO:0000259" key="1">
    <source>
        <dbReference type="Pfam" id="PF18962"/>
    </source>
</evidence>
<organism evidence="2 3">
    <name type="scientific">Alkalitalea saponilacus</name>
    <dbReference type="NCBI Taxonomy" id="889453"/>
    <lineage>
        <taxon>Bacteria</taxon>
        <taxon>Pseudomonadati</taxon>
        <taxon>Bacteroidota</taxon>
        <taxon>Bacteroidia</taxon>
        <taxon>Marinilabiliales</taxon>
        <taxon>Marinilabiliaceae</taxon>
        <taxon>Alkalitalea</taxon>
    </lineage>
</organism>
<keyword evidence="3" id="KW-1185">Reference proteome</keyword>
<dbReference type="EMBL" id="FUYV01000013">
    <property type="protein sequence ID" value="SKC20508.1"/>
    <property type="molecule type" value="Genomic_DNA"/>
</dbReference>
<dbReference type="RefSeq" id="WP_143255072.1">
    <property type="nucleotide sequence ID" value="NZ_FUYV01000013.1"/>
</dbReference>
<evidence type="ECO:0000313" key="3">
    <source>
        <dbReference type="Proteomes" id="UP000191055"/>
    </source>
</evidence>
<dbReference type="InterPro" id="IPR026444">
    <property type="entry name" value="Secre_tail"/>
</dbReference>
<feature type="domain" description="Secretion system C-terminal sorting" evidence="1">
    <location>
        <begin position="841"/>
        <end position="902"/>
    </location>
</feature>
<dbReference type="OrthoDB" id="1058315at2"/>
<feature type="non-terminal residue" evidence="2">
    <location>
        <position position="1"/>
    </location>
</feature>
<dbReference type="NCBIfam" id="TIGR04183">
    <property type="entry name" value="Por_Secre_tail"/>
    <property type="match status" value="1"/>
</dbReference>
<dbReference type="Pfam" id="PF18962">
    <property type="entry name" value="Por_Secre_tail"/>
    <property type="match status" value="1"/>
</dbReference>
<proteinExistence type="predicted"/>
<dbReference type="STRING" id="889453.SAMN03080601_02353"/>
<sequence length="914" mass="101523">PFSTSWNYGATHTAYRHLIIEQNSVFFNGYASNLSSLVQSTRSGYSMSADYPIGWNSIGRNSINSTHKTVLYREHASSGGKALMFTYDPAGLSGVGTNFTDLVDEWLQDRPVFAGKTVPDGNVAFVITNYDDEQINPELTSLENSYYNYLVSQGYEISFLRFSTAFNSDLSKAKFVTGIEYPSLSSVLIDNSLNDGVNILAAYKSGAVIGGEWNSLNNAASRNLIVENNSCFLSDYMIDELVAVQDGGEGIFLQSGYPSRWKVLGRNSQNVNNKTTLTKNSPSARAVVFSYNTALLTQPGVALLNNIIDFFGEPIESMSNSAIIHDAYSYAGELITINIEVVNEYEFSGFAFEVTMPEGFSYVEESGQLYRKSDHVFSVQLKDENTLLLVSNSPSDLSFEGNNGILFSIQLITPNESGDYNLIFDDALIYYGEDEIRIVELQHGLMSLVESVQDINILRGGPEHTSPMAIPVQIAGFNAAPYRTDLDQWTGNWQAPQAIYDQGEYVNHPLYWSHIEGNIHSGSTWLNNDPGESYGILIVDLKEVQKIYNISVFQMNSDGRITHIALASHSETGEETPDAFNEGWQIFLPVSAVSEGDERTDYVTKPSLFSVDHSTRYIKIMAWNDGSLGDINYIELKGIKMYGEGTLPVVLTEEIRSITSTDALVVGNVIYEGTSSVTQRGLLWSNLPEPDLDNHTGHTNDGSGLGEFLGDIRNIYPETTYYVRAYAMNENGISYGSVASFTTPAVGVLYRLYLESSPSDLEVSLTGEGFYQEGDRIQIKAGEIEGYEFLFWDGDENDLAHVENPDEMETFVNIPDRGLTIIATYQTALDFREPKQEELRVFPNPFSDKIYIKTATGIDYIRIYNAVGSIMVDKRIDNQEFMITLDAGDFPAGIYILNLVDLQGGARTYKIVKQ</sequence>
<dbReference type="AlphaFoldDB" id="A0A1T5HII4"/>
<protein>
    <submittedName>
        <fullName evidence="2">Por secretion system C-terminal sorting domain-containing protein</fullName>
    </submittedName>
</protein>
<evidence type="ECO:0000313" key="2">
    <source>
        <dbReference type="EMBL" id="SKC20508.1"/>
    </source>
</evidence>
<name>A0A1T5HII4_9BACT</name>
<reference evidence="2 3" key="1">
    <citation type="submission" date="2017-02" db="EMBL/GenBank/DDBJ databases">
        <authorList>
            <person name="Peterson S.W."/>
        </authorList>
    </citation>
    <scope>NUCLEOTIDE SEQUENCE [LARGE SCALE GENOMIC DNA]</scope>
    <source>
        <strain evidence="2 3">DSM 24412</strain>
    </source>
</reference>
<accession>A0A1T5HII4</accession>
<gene>
    <name evidence="2" type="ORF">SAMN03080601_02353</name>
</gene>
<dbReference type="Proteomes" id="UP000191055">
    <property type="component" value="Unassembled WGS sequence"/>
</dbReference>